<dbReference type="AlphaFoldDB" id="F0XJS6"/>
<evidence type="ECO:0000313" key="3">
    <source>
        <dbReference type="EMBL" id="EFX02142.1"/>
    </source>
</evidence>
<feature type="region of interest" description="Disordered" evidence="1">
    <location>
        <begin position="719"/>
        <end position="743"/>
    </location>
</feature>
<dbReference type="GeneID" id="25975153"/>
<feature type="compositionally biased region" description="Low complexity" evidence="1">
    <location>
        <begin position="873"/>
        <end position="886"/>
    </location>
</feature>
<dbReference type="PANTHER" id="PTHR39601:SF1">
    <property type="entry name" value="CHORIOGENIN HMINOR"/>
    <property type="match status" value="1"/>
</dbReference>
<dbReference type="HOGENOM" id="CLU_267465_0_0_1"/>
<organism evidence="4">
    <name type="scientific">Grosmannia clavigera (strain kw1407 / UAMH 11150)</name>
    <name type="common">Blue stain fungus</name>
    <name type="synonym">Graphiocladiella clavigera</name>
    <dbReference type="NCBI Taxonomy" id="655863"/>
    <lineage>
        <taxon>Eukaryota</taxon>
        <taxon>Fungi</taxon>
        <taxon>Dikarya</taxon>
        <taxon>Ascomycota</taxon>
        <taxon>Pezizomycotina</taxon>
        <taxon>Sordariomycetes</taxon>
        <taxon>Sordariomycetidae</taxon>
        <taxon>Ophiostomatales</taxon>
        <taxon>Ophiostomataceae</taxon>
        <taxon>Leptographium</taxon>
    </lineage>
</organism>
<gene>
    <name evidence="3" type="ORF">CMQ_2191</name>
</gene>
<dbReference type="InParanoid" id="F0XJS6"/>
<evidence type="ECO:0000313" key="4">
    <source>
        <dbReference type="Proteomes" id="UP000007796"/>
    </source>
</evidence>
<dbReference type="eggNOG" id="ENOG502RYFW">
    <property type="taxonomic scope" value="Eukaryota"/>
</dbReference>
<keyword evidence="4" id="KW-1185">Reference proteome</keyword>
<name>F0XJS6_GROCL</name>
<feature type="compositionally biased region" description="Polar residues" evidence="1">
    <location>
        <begin position="846"/>
        <end position="866"/>
    </location>
</feature>
<feature type="domain" description="DUF8004" evidence="2">
    <location>
        <begin position="208"/>
        <end position="298"/>
    </location>
</feature>
<reference evidence="3 4" key="1">
    <citation type="journal article" date="2011" name="Proc. Natl. Acad. Sci. U.S.A.">
        <title>Genome and transcriptome analyses of the mountain pine beetle-fungal symbiont Grosmannia clavigera, a lodgepole pine pathogen.</title>
        <authorList>
            <person name="DiGuistini S."/>
            <person name="Wang Y."/>
            <person name="Liao N.Y."/>
            <person name="Taylor G."/>
            <person name="Tanguay P."/>
            <person name="Feau N."/>
            <person name="Henrissat B."/>
            <person name="Chan S.K."/>
            <person name="Hesse-Orce U."/>
            <person name="Alamouti S.M."/>
            <person name="Tsui C.K.M."/>
            <person name="Docking R.T."/>
            <person name="Levasseur A."/>
            <person name="Haridas S."/>
            <person name="Robertson G."/>
            <person name="Birol I."/>
            <person name="Holt R.A."/>
            <person name="Marra M.A."/>
            <person name="Hamelin R.C."/>
            <person name="Hirst M."/>
            <person name="Jones S.J.M."/>
            <person name="Bohlmann J."/>
            <person name="Breuil C."/>
        </authorList>
    </citation>
    <scope>NUCLEOTIDE SEQUENCE [LARGE SCALE GENOMIC DNA]</scope>
    <source>
        <strain evidence="4">kw1407 / UAMH 11150</strain>
    </source>
</reference>
<dbReference type="OrthoDB" id="4114825at2759"/>
<feature type="region of interest" description="Disordered" evidence="1">
    <location>
        <begin position="969"/>
        <end position="1012"/>
    </location>
</feature>
<feature type="compositionally biased region" description="Polar residues" evidence="1">
    <location>
        <begin position="821"/>
        <end position="831"/>
    </location>
</feature>
<feature type="compositionally biased region" description="Low complexity" evidence="1">
    <location>
        <begin position="784"/>
        <end position="820"/>
    </location>
</feature>
<dbReference type="Proteomes" id="UP000007796">
    <property type="component" value="Unassembled WGS sequence"/>
</dbReference>
<dbReference type="STRING" id="655863.F0XJS6"/>
<proteinExistence type="predicted"/>
<feature type="region of interest" description="Disordered" evidence="1">
    <location>
        <begin position="1"/>
        <end position="45"/>
    </location>
</feature>
<dbReference type="RefSeq" id="XP_014171624.1">
    <property type="nucleotide sequence ID" value="XM_014316149.1"/>
</dbReference>
<feature type="region of interest" description="Disordered" evidence="1">
    <location>
        <begin position="773"/>
        <end position="891"/>
    </location>
</feature>
<dbReference type="InterPro" id="IPR058317">
    <property type="entry name" value="DUF8004"/>
</dbReference>
<accession>F0XJS6</accession>
<sequence>MSRLQAATYSAVANGGSGRPRGRMTGKAGDFAESHQAQSTGIKRWDGKARTSQDWDCLRQDPDLWFRNGNCHVHLYGKGQSRRGPVFKVPFSTLLAAQCHPLVERFIAPDVPTVPEASEASDCGNDRRASLATLDYWARIRRVGRVDLYIPPPVGADLDQILSHHVAMRNLFAWIFRRPLVGEHLGPVLTSLLDAMRDFRSADSDNVHDLLVYIDEAGYLQLTGQPDYAMGVLQLAEATQNRVLYIDAFSHCVGMYNRLYLRSEYSHISPTSRRLIRRARLEMDMRLGAAGKMLKNFLDEELSETYLGLTTAARAHLDRFRTYILGYYTTRLGYYPPSSMDVRSTIFEPHILRSLTGDFQALYDYLVDEEYTIASDSPTLAHGGVCVLQSVESFDERHKFPTRAHPLPLLPQIPSAAMASGNGSGMGGGANGNVIGRRNRMAWFSGRTIDKLMQSRSEKLRPSKRLLAHAALLRATTQTERPELSQNELVWAYRRFEEESVLSPVKADRGEKISMVDARKVRWIFIYAVHQALQNHYLPPPAEVRDAGDVPYHISISTANLPPWQDSDAGKKAASPVSRRLTIMSTWPHLADGADMEDGSSSDRFGPSTLLPSTPGVSTPGMTDEEEQRPPTPEFSFDIRPDIDYLGLANRHETGGWTENSSHASSSSYQHQVEVLPRTRSLTSNLSRNAAIRRSLVLFRSNSTRPRSGIMVVDEQKGAGDNSIWPESEQQQQRQVRPISRSHARSPYHEILVHGYGNGTNPVCITPYSSVDGRQSGGSDGVVSPTTARTLSTASTNSTNSNASDSSAESAKSVESAATTISNNSGKSSFRQRAPPPLTLPVAKSRPSTATPSPRATGFRSVSSPLTPRAPMSTTRSPVAARSSARPSHRRFSVYGGGDEYAMMRTRRNSDASLRASRRSSTMVPAVPKMPSLRQYRVLWNERPHSSQEMLLAIRESRESLQTGYAVVPAAPTSPKLPGPSAPPSRAVNSAGDVQPEWEKFSAGLGGHTVLP</sequence>
<evidence type="ECO:0000256" key="1">
    <source>
        <dbReference type="SAM" id="MobiDB-lite"/>
    </source>
</evidence>
<protein>
    <recommendedName>
        <fullName evidence="2">DUF8004 domain-containing protein</fullName>
    </recommendedName>
</protein>
<feature type="region of interest" description="Disordered" evidence="1">
    <location>
        <begin position="592"/>
        <end position="639"/>
    </location>
</feature>
<dbReference type="PANTHER" id="PTHR39601">
    <property type="entry name" value="CHORIOGENIN HMINOR"/>
    <property type="match status" value="1"/>
</dbReference>
<dbReference type="Pfam" id="PF26013">
    <property type="entry name" value="DUF8004"/>
    <property type="match status" value="1"/>
</dbReference>
<evidence type="ECO:0000259" key="2">
    <source>
        <dbReference type="Pfam" id="PF26013"/>
    </source>
</evidence>
<feature type="compositionally biased region" description="Polar residues" evidence="1">
    <location>
        <begin position="610"/>
        <end position="621"/>
    </location>
</feature>
<dbReference type="EMBL" id="GL629782">
    <property type="protein sequence ID" value="EFX02142.1"/>
    <property type="molecule type" value="Genomic_DNA"/>
</dbReference>